<feature type="region of interest" description="Disordered" evidence="9">
    <location>
        <begin position="40"/>
        <end position="70"/>
    </location>
</feature>
<evidence type="ECO:0000313" key="11">
    <source>
        <dbReference type="Proteomes" id="UP000748752"/>
    </source>
</evidence>
<reference evidence="10 11" key="1">
    <citation type="journal article" date="2020" name="Microorganisms">
        <title>Osmotic Adaptation and Compatible Solute Biosynthesis of Phototrophic Bacteria as Revealed from Genome Analyses.</title>
        <authorList>
            <person name="Imhoff J.F."/>
            <person name="Rahn T."/>
            <person name="Kunzel S."/>
            <person name="Keller A."/>
            <person name="Neulinger S.C."/>
        </authorList>
    </citation>
    <scope>NUCLEOTIDE SEQUENCE [LARGE SCALE GENOMIC DNA]</scope>
    <source>
        <strain evidence="10 11">DSM 6210</strain>
    </source>
</reference>
<dbReference type="PANTHER" id="PTHR33992:SF1">
    <property type="entry name" value="RIBONUCLEASE P PROTEIN COMPONENT"/>
    <property type="match status" value="1"/>
</dbReference>
<dbReference type="SUPFAM" id="SSF54211">
    <property type="entry name" value="Ribosomal protein S5 domain 2-like"/>
    <property type="match status" value="1"/>
</dbReference>
<dbReference type="NCBIfam" id="TIGR00188">
    <property type="entry name" value="rnpA"/>
    <property type="match status" value="1"/>
</dbReference>
<organism evidence="10 11">
    <name type="scientific">Thiohalocapsa halophila</name>
    <dbReference type="NCBI Taxonomy" id="69359"/>
    <lineage>
        <taxon>Bacteria</taxon>
        <taxon>Pseudomonadati</taxon>
        <taxon>Pseudomonadota</taxon>
        <taxon>Gammaproteobacteria</taxon>
        <taxon>Chromatiales</taxon>
        <taxon>Chromatiaceae</taxon>
        <taxon>Thiohalocapsa</taxon>
    </lineage>
</organism>
<dbReference type="InterPro" id="IPR020568">
    <property type="entry name" value="Ribosomal_Su5_D2-typ_SF"/>
</dbReference>
<dbReference type="EMBL" id="NRRV01000003">
    <property type="protein sequence ID" value="MBK1629577.1"/>
    <property type="molecule type" value="Genomic_DNA"/>
</dbReference>
<comment type="similarity">
    <text evidence="7">Belongs to the RnpA family.</text>
</comment>
<comment type="subunit">
    <text evidence="7">Consists of a catalytic RNA component (M1 or rnpB) and a protein subunit.</text>
</comment>
<dbReference type="PROSITE" id="PS00648">
    <property type="entry name" value="RIBONUCLEASE_P"/>
    <property type="match status" value="1"/>
</dbReference>
<name>A0ABS1CCN0_9GAMM</name>
<dbReference type="Gene3D" id="3.30.230.10">
    <property type="match status" value="1"/>
</dbReference>
<dbReference type="PANTHER" id="PTHR33992">
    <property type="entry name" value="RIBONUCLEASE P PROTEIN COMPONENT"/>
    <property type="match status" value="1"/>
</dbReference>
<dbReference type="InterPro" id="IPR000100">
    <property type="entry name" value="RNase_P"/>
</dbReference>
<evidence type="ECO:0000256" key="9">
    <source>
        <dbReference type="SAM" id="MobiDB-lite"/>
    </source>
</evidence>
<evidence type="ECO:0000256" key="4">
    <source>
        <dbReference type="ARBA" id="ARBA00022759"/>
    </source>
</evidence>
<evidence type="ECO:0000256" key="5">
    <source>
        <dbReference type="ARBA" id="ARBA00022801"/>
    </source>
</evidence>
<dbReference type="InterPro" id="IPR020539">
    <property type="entry name" value="RNase_P_CS"/>
</dbReference>
<keyword evidence="5 7" id="KW-0378">Hydrolase</keyword>
<dbReference type="Pfam" id="PF00825">
    <property type="entry name" value="Ribonuclease_P"/>
    <property type="match status" value="1"/>
</dbReference>
<keyword evidence="4 7" id="KW-0255">Endonuclease</keyword>
<keyword evidence="11" id="KW-1185">Reference proteome</keyword>
<evidence type="ECO:0000256" key="6">
    <source>
        <dbReference type="ARBA" id="ARBA00022884"/>
    </source>
</evidence>
<evidence type="ECO:0000256" key="2">
    <source>
        <dbReference type="ARBA" id="ARBA00022694"/>
    </source>
</evidence>
<protein>
    <recommendedName>
        <fullName evidence="7 8">Ribonuclease P protein component</fullName>
        <shortName evidence="7">RNase P protein</shortName>
        <shortName evidence="7">RNaseP protein</shortName>
        <ecNumber evidence="7 8">3.1.26.5</ecNumber>
    </recommendedName>
    <alternativeName>
        <fullName evidence="7">Protein C5</fullName>
    </alternativeName>
</protein>
<proteinExistence type="inferred from homology"/>
<comment type="catalytic activity">
    <reaction evidence="7">
        <text>Endonucleolytic cleavage of RNA, removing 5'-extranucleotides from tRNA precursor.</text>
        <dbReference type="EC" id="3.1.26.5"/>
    </reaction>
</comment>
<comment type="function">
    <text evidence="1 7">RNaseP catalyzes the removal of the 5'-leader sequence from pre-tRNA to produce the mature 5'-terminus. It can also cleave other RNA substrates such as 4.5S RNA. The protein component plays an auxiliary but essential role in vivo by binding to the 5'-leader sequence and broadening the substrate specificity of the ribozyme.</text>
</comment>
<gene>
    <name evidence="7 10" type="primary">rnpA</name>
    <name evidence="10" type="ORF">CKO31_02240</name>
</gene>
<dbReference type="HAMAP" id="MF_00227">
    <property type="entry name" value="RNase_P"/>
    <property type="match status" value="1"/>
</dbReference>
<dbReference type="EC" id="3.1.26.5" evidence="7 8"/>
<evidence type="ECO:0000313" key="10">
    <source>
        <dbReference type="EMBL" id="MBK1629577.1"/>
    </source>
</evidence>
<keyword evidence="2 7" id="KW-0819">tRNA processing</keyword>
<evidence type="ECO:0000256" key="7">
    <source>
        <dbReference type="HAMAP-Rule" id="MF_00227"/>
    </source>
</evidence>
<evidence type="ECO:0000256" key="1">
    <source>
        <dbReference type="ARBA" id="ARBA00002663"/>
    </source>
</evidence>
<evidence type="ECO:0000256" key="3">
    <source>
        <dbReference type="ARBA" id="ARBA00022722"/>
    </source>
</evidence>
<comment type="caution">
    <text evidence="10">The sequence shown here is derived from an EMBL/GenBank/DDBJ whole genome shotgun (WGS) entry which is preliminary data.</text>
</comment>
<sequence>MLHQERRQDSVSERAHDSALPRYKRLLRAADFSHVFQRPARSTDARFSVAARRRRDASTAPTAPPRLGLAVSRKALPRAVDRNRVKRIVRESFRHMGLCPGIDFVVVARAGLRDADKLAVRRAIDAHFTVLRDRLCSQRNHG</sequence>
<dbReference type="Proteomes" id="UP000748752">
    <property type="component" value="Unassembled WGS sequence"/>
</dbReference>
<accession>A0ABS1CCN0</accession>
<evidence type="ECO:0000256" key="8">
    <source>
        <dbReference type="NCBIfam" id="TIGR00188"/>
    </source>
</evidence>
<keyword evidence="3 7" id="KW-0540">Nuclease</keyword>
<dbReference type="InterPro" id="IPR014721">
    <property type="entry name" value="Ribsml_uS5_D2-typ_fold_subgr"/>
</dbReference>
<keyword evidence="6 7" id="KW-0694">RNA-binding</keyword>